<comment type="caution">
    <text evidence="1">The sequence shown here is derived from an EMBL/GenBank/DDBJ whole genome shotgun (WGS) entry which is preliminary data.</text>
</comment>
<dbReference type="Proteomes" id="UP001605250">
    <property type="component" value="Unassembled WGS sequence"/>
</dbReference>
<evidence type="ECO:0000313" key="2">
    <source>
        <dbReference type="Proteomes" id="UP001605250"/>
    </source>
</evidence>
<evidence type="ECO:0000313" key="1">
    <source>
        <dbReference type="EMBL" id="MFG6075081.1"/>
    </source>
</evidence>
<protein>
    <submittedName>
        <fullName evidence="1">M12 family metallo-peptidase</fullName>
    </submittedName>
</protein>
<dbReference type="InterPro" id="IPR051024">
    <property type="entry name" value="GlcNAc_Chitin_IntDeg"/>
</dbReference>
<dbReference type="SUPFAM" id="SSF49299">
    <property type="entry name" value="PKD domain"/>
    <property type="match status" value="4"/>
</dbReference>
<dbReference type="RefSeq" id="WP_394148187.1">
    <property type="nucleotide sequence ID" value="NZ_JBGCUC010000001.1"/>
</dbReference>
<reference evidence="1 2" key="1">
    <citation type="submission" date="2024-07" db="EMBL/GenBank/DDBJ databases">
        <title>Novel bacterial strain Erwinia sp. OPT-41 promoting growth of various crops.</title>
        <authorList>
            <person name="Egorshina A."/>
            <person name="Lukyantsev M.A."/>
            <person name="Golubev S.N."/>
            <person name="Muratova A.Y."/>
            <person name="Bulygina E.A."/>
        </authorList>
    </citation>
    <scope>NUCLEOTIDE SEQUENCE [LARGE SCALE GENOMIC DNA]</scope>
    <source>
        <strain evidence="1 2">OPT-41</strain>
    </source>
</reference>
<gene>
    <name evidence="1" type="ORF">AB3U87_01730</name>
</gene>
<dbReference type="InterPro" id="IPR035986">
    <property type="entry name" value="PKD_dom_sf"/>
</dbReference>
<organism evidence="1 2">
    <name type="scientific">Erwinia plantamica</name>
    <dbReference type="NCBI Taxonomy" id="3237104"/>
    <lineage>
        <taxon>Bacteria</taxon>
        <taxon>Pseudomonadati</taxon>
        <taxon>Pseudomonadota</taxon>
        <taxon>Gammaproteobacteria</taxon>
        <taxon>Enterobacterales</taxon>
        <taxon>Erwiniaceae</taxon>
        <taxon>Erwinia</taxon>
    </lineage>
</organism>
<dbReference type="PANTHER" id="PTHR34823">
    <property type="entry name" value="GLCNAC-BINDING PROTEIN A"/>
    <property type="match status" value="1"/>
</dbReference>
<dbReference type="SUPFAM" id="SSF55486">
    <property type="entry name" value="Metalloproteases ('zincins'), catalytic domain"/>
    <property type="match status" value="1"/>
</dbReference>
<dbReference type="PANTHER" id="PTHR34823:SF1">
    <property type="entry name" value="CHITIN-BINDING TYPE-4 DOMAIN-CONTAINING PROTEIN"/>
    <property type="match status" value="1"/>
</dbReference>
<sequence>MALLKSTDNIPPQDIDSVSLTLPDGGHVTFQRWSEKKDEDGSLTWTGEIAAPITNRLSNGNPDPENTAILIIKQGKIYGSLTFKGETFQILPLAQEKNSLVIIKVDANKFAEKDKHDEVFSAPETRVTCPAPGNYVDPAPSQQVVIRVGLVTTNQSRAAFSSLDFDALAKLAFEKVNQGALNSNVRITFVNAGVLNPDYNEKNTQGLMLRDMGGVLRNEILAFREQHSADLVVMLAVRRDVNGTAWVNASRENAHSVVNYLAFTQANTFAHEMGHNIGLQHDRAQNGGNPYGSPCYQHGYRRLGTGMDRWRTIMSYACSPNCSQINMFSNPRVLFRNTPAGTIEYEDSARRLNERREMVSRFYSNVTPRAVVPGNFNVLSRSNTSLIRQLDGSRSDGYGHVWKVLSDGPMGLQEVPSGPVVRETHNIANVRAAFPANSSGQAVYELTVRGPNGTMDKKTVTVTVTAPRAQIQGPASVKQGDTVTLNGQVNFTATRWQWRLLNGSQTIAQSTSRQFTLNTRSYAPGKYQVELEATSADGMHTGRSTHALEIISTTPVVKPVAVVPDDFSLISRSTTATIHQLDGRRSTGQSFVWRVTSDGPAGLQEVASGPIVREVQGAVARAAFPRNTSGVVTYELTATGSDGSVDKKTVTVTVAAPHAQIQGPASVKQGDSVTLTGQDNFTATHWQWSLKQGEKTVAESNAREFVLATNNHAAGHYQVVLEATSADGLRTATSTHALEIIAPQPAAVPVAVVPEDFSFVSRSTTATIHILDGSGSTGKSFVWRVTSDGAAGLQEVASGPIVKEVQGAVARAAFPRNTSGIVTYELTATGSDGSVDKKTVTVTVTAPHAQIQGPASVKHGDSVTLTGQDNFTATHWQWSLKQHDKTLAQSNAREFVLATNDHAAGHYQVVLEATSADGLRTATSTHALEIIAPEPVVVPVAVVPEDFSLVSRSTTATIHQLDGSSSTGKGFIWRVTSDGPSGLQEVASGPIVREVHQQKIVRAAFPRNASGKVTYELLATGTGGVVDRKTVTVTVSAPHAQIQGAASVKQGESITLTSQSNFTASHWQWSLKQNGKTLAQSTAREFTIAAQNYAGGHYQVDLEAASADGTRSAISTHALEIISVTPPPAPPAPPVYPAYVEGTAYKAGERVSAAGGIYACKSAPYTGWCAGAAWAYAPGTGLHWQQAWDKVE</sequence>
<dbReference type="InterPro" id="IPR013783">
    <property type="entry name" value="Ig-like_fold"/>
</dbReference>
<dbReference type="Pfam" id="PF13688">
    <property type="entry name" value="Reprolysin_5"/>
    <property type="match status" value="1"/>
</dbReference>
<accession>A0ABW7CFU5</accession>
<name>A0ABW7CFU5_9GAMM</name>
<dbReference type="Gene3D" id="3.40.390.10">
    <property type="entry name" value="Collagenase (Catalytic Domain)"/>
    <property type="match status" value="1"/>
</dbReference>
<dbReference type="EMBL" id="JBGCUC010000001">
    <property type="protein sequence ID" value="MFG6075081.1"/>
    <property type="molecule type" value="Genomic_DNA"/>
</dbReference>
<keyword evidence="2" id="KW-1185">Reference proteome</keyword>
<dbReference type="Gene3D" id="2.60.40.10">
    <property type="entry name" value="Immunoglobulins"/>
    <property type="match status" value="3"/>
</dbReference>
<proteinExistence type="predicted"/>
<dbReference type="InterPro" id="IPR024079">
    <property type="entry name" value="MetalloPept_cat_dom_sf"/>
</dbReference>